<comment type="caution">
    <text evidence="2">The sequence shown here is derived from an EMBL/GenBank/DDBJ whole genome shotgun (WGS) entry which is preliminary data.</text>
</comment>
<dbReference type="EMBL" id="JACHDZ010000002">
    <property type="protein sequence ID" value="MBB5343682.1"/>
    <property type="molecule type" value="Genomic_DNA"/>
</dbReference>
<dbReference type="PANTHER" id="PTHR35984:SF1">
    <property type="entry name" value="PERIPLASMIC SERINE PROTEASE"/>
    <property type="match status" value="1"/>
</dbReference>
<evidence type="ECO:0000313" key="2">
    <source>
        <dbReference type="EMBL" id="MBB5343682.1"/>
    </source>
</evidence>
<keyword evidence="1" id="KW-0472">Membrane</keyword>
<feature type="transmembrane region" description="Helical" evidence="1">
    <location>
        <begin position="85"/>
        <end position="104"/>
    </location>
</feature>
<dbReference type="SUPFAM" id="SSF52096">
    <property type="entry name" value="ClpP/crotonase"/>
    <property type="match status" value="1"/>
</dbReference>
<protein>
    <recommendedName>
        <fullName evidence="4">Serine protease</fullName>
    </recommendedName>
</protein>
<proteinExistence type="predicted"/>
<dbReference type="AlphaFoldDB" id="A0A7W8N2R4"/>
<dbReference type="PANTHER" id="PTHR35984">
    <property type="entry name" value="PERIPLASMIC SERINE PROTEASE"/>
    <property type="match status" value="1"/>
</dbReference>
<keyword evidence="1" id="KW-1133">Transmembrane helix</keyword>
<dbReference type="InterPro" id="IPR002825">
    <property type="entry name" value="Pept_S49_ser-pept_pro"/>
</dbReference>
<evidence type="ECO:0000313" key="3">
    <source>
        <dbReference type="Proteomes" id="UP000569092"/>
    </source>
</evidence>
<dbReference type="Pfam" id="PF01972">
    <property type="entry name" value="SDH_protease"/>
    <property type="match status" value="1"/>
</dbReference>
<reference evidence="2 3" key="1">
    <citation type="submission" date="2020-08" db="EMBL/GenBank/DDBJ databases">
        <title>Genomic Encyclopedia of Type Strains, Phase IV (KMG-V): Genome sequencing to study the core and pangenomes of soil and plant-associated prokaryotes.</title>
        <authorList>
            <person name="Whitman W."/>
        </authorList>
    </citation>
    <scope>NUCLEOTIDE SEQUENCE [LARGE SCALE GENOMIC DNA]</scope>
    <source>
        <strain evidence="2 3">M8US30</strain>
    </source>
</reference>
<sequence>MPLAERREVYEAIEVYRKRPLIVLATSTRHNVNALLASDIVRELIDQIDAIKNGDSIDVLLHSTGGDALAAWKLMSILRERFKKIGVLVPFMAFSAATIFALGADEIVMHPHASLGPIDPQITVTNNGQTRQFAYEDVGAFLRFLRDEVEVSEQQHTTALVEKLFAAVDPIHIGSAKRASELASQIGERLLKLHMSDEDKAKAHEIAKDLNKSFFAHGDAVSRSRAKELHLKVAESDPELEALIWKAYERIEEYMEIRKPFIPIEHCLADANAAAALAPTAGPSIPSNAPPQVVQAIWQNAIQIAAQTPKQPVEVSYRLVGAISESTRTASCFAVSGALMPVRGANNEISITRIDKKVGWEPVSA</sequence>
<dbReference type="GO" id="GO:0016020">
    <property type="term" value="C:membrane"/>
    <property type="evidence" value="ECO:0007669"/>
    <property type="project" value="InterPro"/>
</dbReference>
<dbReference type="Proteomes" id="UP000569092">
    <property type="component" value="Unassembled WGS sequence"/>
</dbReference>
<accession>A0A7W8N2R4</accession>
<evidence type="ECO:0000256" key="1">
    <source>
        <dbReference type="SAM" id="Phobius"/>
    </source>
</evidence>
<keyword evidence="1" id="KW-0812">Transmembrane</keyword>
<name>A0A7W8N2R4_9BACT</name>
<dbReference type="InterPro" id="IPR029045">
    <property type="entry name" value="ClpP/crotonase-like_dom_sf"/>
</dbReference>
<organism evidence="2 3">
    <name type="scientific">Tunturiibacter lichenicola</name>
    <dbReference type="NCBI Taxonomy" id="2051959"/>
    <lineage>
        <taxon>Bacteria</taxon>
        <taxon>Pseudomonadati</taxon>
        <taxon>Acidobacteriota</taxon>
        <taxon>Terriglobia</taxon>
        <taxon>Terriglobales</taxon>
        <taxon>Acidobacteriaceae</taxon>
        <taxon>Tunturiibacter</taxon>
    </lineage>
</organism>
<evidence type="ECO:0008006" key="4">
    <source>
        <dbReference type="Google" id="ProtNLM"/>
    </source>
</evidence>
<gene>
    <name evidence="2" type="ORF">HDF10_001657</name>
</gene>
<dbReference type="Gene3D" id="3.90.226.10">
    <property type="entry name" value="2-enoyl-CoA Hydratase, Chain A, domain 1"/>
    <property type="match status" value="1"/>
</dbReference>